<dbReference type="PANTHER" id="PTHR43742:SF6">
    <property type="entry name" value="OXIDOREDUCTASE YYAE-RELATED"/>
    <property type="match status" value="1"/>
</dbReference>
<dbReference type="GO" id="GO:0016491">
    <property type="term" value="F:oxidoreductase activity"/>
    <property type="evidence" value="ECO:0007669"/>
    <property type="project" value="InterPro"/>
</dbReference>
<evidence type="ECO:0000259" key="4">
    <source>
        <dbReference type="PROSITE" id="PS51669"/>
    </source>
</evidence>
<comment type="caution">
    <text evidence="5">The sequence shown here is derived from an EMBL/GenBank/DDBJ whole genome shotgun (WGS) entry which is preliminary data.</text>
</comment>
<keyword evidence="2" id="KW-0408">Iron</keyword>
<keyword evidence="1" id="KW-0479">Metal-binding</keyword>
<protein>
    <recommendedName>
        <fullName evidence="4">4Fe-4S Mo/W bis-MGD-type domain-containing protein</fullName>
    </recommendedName>
</protein>
<dbReference type="InterPro" id="IPR006656">
    <property type="entry name" value="Mopterin_OxRdtase"/>
</dbReference>
<organism evidence="5">
    <name type="scientific">marine sediment metagenome</name>
    <dbReference type="NCBI Taxonomy" id="412755"/>
    <lineage>
        <taxon>unclassified sequences</taxon>
        <taxon>metagenomes</taxon>
        <taxon>ecological metagenomes</taxon>
    </lineage>
</organism>
<dbReference type="SUPFAM" id="SSF53706">
    <property type="entry name" value="Formate dehydrogenase/DMSO reductase, domains 1-3"/>
    <property type="match status" value="1"/>
</dbReference>
<evidence type="ECO:0000256" key="3">
    <source>
        <dbReference type="ARBA" id="ARBA00023014"/>
    </source>
</evidence>
<keyword evidence="3" id="KW-0411">Iron-sulfur</keyword>
<dbReference type="InterPro" id="IPR006963">
    <property type="entry name" value="Mopterin_OxRdtase_4Fe-4S_dom"/>
</dbReference>
<dbReference type="EMBL" id="LAZR01063054">
    <property type="protein sequence ID" value="KKK60267.1"/>
    <property type="molecule type" value="Genomic_DNA"/>
</dbReference>
<evidence type="ECO:0000313" key="5">
    <source>
        <dbReference type="EMBL" id="KKK60267.1"/>
    </source>
</evidence>
<dbReference type="GO" id="GO:0046872">
    <property type="term" value="F:metal ion binding"/>
    <property type="evidence" value="ECO:0007669"/>
    <property type="project" value="UniProtKB-KW"/>
</dbReference>
<evidence type="ECO:0000256" key="1">
    <source>
        <dbReference type="ARBA" id="ARBA00022723"/>
    </source>
</evidence>
<name>A0A0F8WTP4_9ZZZZ</name>
<dbReference type="Pfam" id="PF00384">
    <property type="entry name" value="Molybdopterin"/>
    <property type="match status" value="1"/>
</dbReference>
<dbReference type="PROSITE" id="PS51669">
    <property type="entry name" value="4FE4S_MOW_BIS_MGD"/>
    <property type="match status" value="1"/>
</dbReference>
<feature type="domain" description="4Fe-4S Mo/W bis-MGD-type" evidence="4">
    <location>
        <begin position="72"/>
        <end position="141"/>
    </location>
</feature>
<dbReference type="AlphaFoldDB" id="A0A0F8WTP4"/>
<sequence>MAIKERGSHRTSDDKQGVDRRAFLQWGLGSAVLLHGGPLLASLKLVDEVDNPLEYYPKRKWEKLYRDQYRYDRSFTFVCAPNDTHNCRLRAFVRNDVIVRIEQAYDVADYTDLQGNKTTATWHPRGCLKGYTYMRRVYSKFRVKYPTVRKGWKDWIEAGFPRDSETARPPKKYFKRGEDTWVRVSWDEIFELVAKCLVNVAKTY</sequence>
<dbReference type="InterPro" id="IPR050612">
    <property type="entry name" value="Prok_Mopterin_Oxidored"/>
</dbReference>
<evidence type="ECO:0000256" key="2">
    <source>
        <dbReference type="ARBA" id="ARBA00023004"/>
    </source>
</evidence>
<accession>A0A0F8WTP4</accession>
<reference evidence="5" key="1">
    <citation type="journal article" date="2015" name="Nature">
        <title>Complex archaea that bridge the gap between prokaryotes and eukaryotes.</title>
        <authorList>
            <person name="Spang A."/>
            <person name="Saw J.H."/>
            <person name="Jorgensen S.L."/>
            <person name="Zaremba-Niedzwiedzka K."/>
            <person name="Martijn J."/>
            <person name="Lind A.E."/>
            <person name="van Eijk R."/>
            <person name="Schleper C."/>
            <person name="Guy L."/>
            <person name="Ettema T.J."/>
        </authorList>
    </citation>
    <scope>NUCLEOTIDE SEQUENCE</scope>
</reference>
<dbReference type="GO" id="GO:0051536">
    <property type="term" value="F:iron-sulfur cluster binding"/>
    <property type="evidence" value="ECO:0007669"/>
    <property type="project" value="UniProtKB-KW"/>
</dbReference>
<dbReference type="PANTHER" id="PTHR43742">
    <property type="entry name" value="TRIMETHYLAMINE-N-OXIDE REDUCTASE"/>
    <property type="match status" value="1"/>
</dbReference>
<proteinExistence type="predicted"/>
<feature type="non-terminal residue" evidence="5">
    <location>
        <position position="204"/>
    </location>
</feature>
<gene>
    <name evidence="5" type="ORF">LCGC14_3026080</name>
</gene>
<dbReference type="Gene3D" id="3.40.50.12440">
    <property type="match status" value="1"/>
</dbReference>